<comment type="caution">
    <text evidence="2">The sequence shown here is derived from an EMBL/GenBank/DDBJ whole genome shotgun (WGS) entry which is preliminary data.</text>
</comment>
<dbReference type="Proteomes" id="UP000029556">
    <property type="component" value="Unassembled WGS sequence"/>
</dbReference>
<feature type="region of interest" description="Disordered" evidence="1">
    <location>
        <begin position="53"/>
        <end position="74"/>
    </location>
</feature>
<evidence type="ECO:0000313" key="2">
    <source>
        <dbReference type="EMBL" id="KGF36272.1"/>
    </source>
</evidence>
<evidence type="ECO:0008006" key="4">
    <source>
        <dbReference type="Google" id="ProtNLM"/>
    </source>
</evidence>
<sequence length="125" mass="14207">MPTNAMEGSSEVGHVKLFNDRTMENHNSIIGTQLIVMTKSDLDELIHKAAYKTEDTSSDSNGAEEPAIPNEERFITREEASRLLHVDLSTLWRWNKTKVLCARKVGPRRVMYNYAEVLSLLNDSK</sequence>
<reference evidence="2 3" key="1">
    <citation type="submission" date="2014-07" db="EMBL/GenBank/DDBJ databases">
        <authorList>
            <person name="McCorrison J."/>
            <person name="Sanka R."/>
            <person name="Torralba M."/>
            <person name="Gillis M."/>
            <person name="Haft D.H."/>
            <person name="Methe B."/>
            <person name="Sutton G."/>
            <person name="Nelson K.E."/>
        </authorList>
    </citation>
    <scope>NUCLEOTIDE SEQUENCE [LARGE SCALE GENOMIC DNA]</scope>
    <source>
        <strain evidence="2 3">DNF00853</strain>
    </source>
</reference>
<dbReference type="SUPFAM" id="SSF46955">
    <property type="entry name" value="Putative DNA-binding domain"/>
    <property type="match status" value="1"/>
</dbReference>
<proteinExistence type="predicted"/>
<evidence type="ECO:0000256" key="1">
    <source>
        <dbReference type="SAM" id="MobiDB-lite"/>
    </source>
</evidence>
<name>A0A096B0D1_9BACT</name>
<gene>
    <name evidence="2" type="ORF">HMPREF2137_02150</name>
</gene>
<dbReference type="InterPro" id="IPR009061">
    <property type="entry name" value="DNA-bd_dom_put_sf"/>
</dbReference>
<dbReference type="EMBL" id="JRNN01000028">
    <property type="protein sequence ID" value="KGF36272.1"/>
    <property type="molecule type" value="Genomic_DNA"/>
</dbReference>
<organism evidence="2 3">
    <name type="scientific">Hoylesella buccalis DNF00853</name>
    <dbReference type="NCBI Taxonomy" id="1401074"/>
    <lineage>
        <taxon>Bacteria</taxon>
        <taxon>Pseudomonadati</taxon>
        <taxon>Bacteroidota</taxon>
        <taxon>Bacteroidia</taxon>
        <taxon>Bacteroidales</taxon>
        <taxon>Prevotellaceae</taxon>
        <taxon>Hoylesella</taxon>
    </lineage>
</organism>
<evidence type="ECO:0000313" key="3">
    <source>
        <dbReference type="Proteomes" id="UP000029556"/>
    </source>
</evidence>
<accession>A0A096B0D1</accession>
<dbReference type="AlphaFoldDB" id="A0A096B0D1"/>
<protein>
    <recommendedName>
        <fullName evidence="4">Helix-turn-helix domain-containing protein</fullName>
    </recommendedName>
</protein>